<dbReference type="PROSITE" id="PS00723">
    <property type="entry name" value="POLYPRENYL_SYNTHASE_1"/>
    <property type="match status" value="1"/>
</dbReference>
<evidence type="ECO:0000256" key="4">
    <source>
        <dbReference type="ARBA" id="ARBA00022723"/>
    </source>
</evidence>
<dbReference type="InterPro" id="IPR033749">
    <property type="entry name" value="Polyprenyl_synt_CS"/>
</dbReference>
<keyword evidence="5" id="KW-0460">Magnesium</keyword>
<comment type="similarity">
    <text evidence="2 6">Belongs to the FPP/GGPP synthase family.</text>
</comment>
<comment type="caution">
    <text evidence="8">The sequence shown here is derived from an EMBL/GenBank/DDBJ whole genome shotgun (WGS) entry which is preliminary data.</text>
</comment>
<comment type="cofactor">
    <cofactor evidence="1">
        <name>Mg(2+)</name>
        <dbReference type="ChEBI" id="CHEBI:18420"/>
    </cofactor>
</comment>
<organism evidence="8 9">
    <name type="scientific">Microlunatus spumicola</name>
    <dbReference type="NCBI Taxonomy" id="81499"/>
    <lineage>
        <taxon>Bacteria</taxon>
        <taxon>Bacillati</taxon>
        <taxon>Actinomycetota</taxon>
        <taxon>Actinomycetes</taxon>
        <taxon>Propionibacteriales</taxon>
        <taxon>Propionibacteriaceae</taxon>
        <taxon>Microlunatus</taxon>
    </lineage>
</organism>
<evidence type="ECO:0000313" key="9">
    <source>
        <dbReference type="Proteomes" id="UP001500767"/>
    </source>
</evidence>
<keyword evidence="4" id="KW-0479">Metal-binding</keyword>
<dbReference type="InterPro" id="IPR008949">
    <property type="entry name" value="Isoprenoid_synthase_dom_sf"/>
</dbReference>
<dbReference type="PANTHER" id="PTHR12001">
    <property type="entry name" value="GERANYLGERANYL PYROPHOSPHATE SYNTHASE"/>
    <property type="match status" value="1"/>
</dbReference>
<evidence type="ECO:0000313" key="8">
    <source>
        <dbReference type="EMBL" id="GAA3561844.1"/>
    </source>
</evidence>
<evidence type="ECO:0000256" key="2">
    <source>
        <dbReference type="ARBA" id="ARBA00006706"/>
    </source>
</evidence>
<sequence length="394" mass="41145">MDRPGADVGGTGTATLVPGQLLDPGDPLGVGFRRAVSERVAAFVERQRPALEAMGPELEPVRAMAAELLAGGKRLRPAFAVWGFVAAAGRPSDAVVQPLLDAAASFDLLHASALVHDDVMDSSDLRRGQPAAHRRFEALHGRAGWLGDGPGFGRAGAILLGDLLIMWSAQLLARSGLPDEALARALPLVDVMRTEVTCGQYLDMVVQAQPLARWLPEVDGRPALAGALADADRVTEHKTARYTVVRPLQAGAAVGGADPALLADLRAYGSPLGRAFQFRDDLLGVFGDPEVTGKPAGDDLREGKRTVLVAQAYARTDAAGRRLLVELLGDPGLGADGVARLQDVISASGATAEVEATIARAHDEALAALDLADVTDEGRTALRALADAAVRRTS</sequence>
<dbReference type="SFLD" id="SFLDS00005">
    <property type="entry name" value="Isoprenoid_Synthase_Type_I"/>
    <property type="match status" value="1"/>
</dbReference>
<dbReference type="EMBL" id="BAAAYR010000001">
    <property type="protein sequence ID" value="GAA3561844.1"/>
    <property type="molecule type" value="Genomic_DNA"/>
</dbReference>
<dbReference type="SFLD" id="SFLDG01017">
    <property type="entry name" value="Polyprenyl_Transferase_Like"/>
    <property type="match status" value="1"/>
</dbReference>
<name>A0ABP6X6Q5_9ACTN</name>
<dbReference type="InterPro" id="IPR000092">
    <property type="entry name" value="Polyprenyl_synt"/>
</dbReference>
<evidence type="ECO:0000256" key="1">
    <source>
        <dbReference type="ARBA" id="ARBA00001946"/>
    </source>
</evidence>
<evidence type="ECO:0000256" key="5">
    <source>
        <dbReference type="ARBA" id="ARBA00022842"/>
    </source>
</evidence>
<evidence type="ECO:0000256" key="7">
    <source>
        <dbReference type="SAM" id="MobiDB-lite"/>
    </source>
</evidence>
<keyword evidence="3 6" id="KW-0808">Transferase</keyword>
<dbReference type="Proteomes" id="UP001500767">
    <property type="component" value="Unassembled WGS sequence"/>
</dbReference>
<evidence type="ECO:0000256" key="3">
    <source>
        <dbReference type="ARBA" id="ARBA00022679"/>
    </source>
</evidence>
<dbReference type="SUPFAM" id="SSF48576">
    <property type="entry name" value="Terpenoid synthases"/>
    <property type="match status" value="1"/>
</dbReference>
<accession>A0ABP6X6Q5</accession>
<proteinExistence type="inferred from homology"/>
<dbReference type="Gene3D" id="1.10.600.10">
    <property type="entry name" value="Farnesyl Diphosphate Synthase"/>
    <property type="match status" value="1"/>
</dbReference>
<reference evidence="9" key="1">
    <citation type="journal article" date="2019" name="Int. J. Syst. Evol. Microbiol.">
        <title>The Global Catalogue of Microorganisms (GCM) 10K type strain sequencing project: providing services to taxonomists for standard genome sequencing and annotation.</title>
        <authorList>
            <consortium name="The Broad Institute Genomics Platform"/>
            <consortium name="The Broad Institute Genome Sequencing Center for Infectious Disease"/>
            <person name="Wu L."/>
            <person name="Ma J."/>
        </authorList>
    </citation>
    <scope>NUCLEOTIDE SEQUENCE [LARGE SCALE GENOMIC DNA]</scope>
    <source>
        <strain evidence="9">JCM 16540</strain>
    </source>
</reference>
<dbReference type="CDD" id="cd00685">
    <property type="entry name" value="Trans_IPPS_HT"/>
    <property type="match status" value="1"/>
</dbReference>
<evidence type="ECO:0000256" key="6">
    <source>
        <dbReference type="RuleBase" id="RU004466"/>
    </source>
</evidence>
<dbReference type="PANTHER" id="PTHR12001:SF85">
    <property type="entry name" value="SHORT CHAIN ISOPRENYL DIPHOSPHATE SYNTHASE"/>
    <property type="match status" value="1"/>
</dbReference>
<dbReference type="Pfam" id="PF00348">
    <property type="entry name" value="polyprenyl_synt"/>
    <property type="match status" value="1"/>
</dbReference>
<keyword evidence="9" id="KW-1185">Reference proteome</keyword>
<protein>
    <submittedName>
        <fullName evidence="8">Polyprenyl synthetase family protein</fullName>
    </submittedName>
</protein>
<gene>
    <name evidence="8" type="ORF">GCM10022197_16840</name>
</gene>
<feature type="region of interest" description="Disordered" evidence="7">
    <location>
        <begin position="1"/>
        <end position="20"/>
    </location>
</feature>